<accession>A0A560K9U9</accession>
<keyword evidence="1" id="KW-0472">Membrane</keyword>
<comment type="caution">
    <text evidence="2">The sequence shown here is derived from an EMBL/GenBank/DDBJ whole genome shotgun (WGS) entry which is preliminary data.</text>
</comment>
<feature type="transmembrane region" description="Helical" evidence="1">
    <location>
        <begin position="12"/>
        <end position="30"/>
    </location>
</feature>
<dbReference type="RefSeq" id="WP_145609522.1">
    <property type="nucleotide sequence ID" value="NZ_VITV01000002.1"/>
</dbReference>
<proteinExistence type="predicted"/>
<feature type="transmembrane region" description="Helical" evidence="1">
    <location>
        <begin position="36"/>
        <end position="55"/>
    </location>
</feature>
<evidence type="ECO:0000313" key="2">
    <source>
        <dbReference type="EMBL" id="TWB80095.1"/>
    </source>
</evidence>
<feature type="transmembrane region" description="Helical" evidence="1">
    <location>
        <begin position="67"/>
        <end position="88"/>
    </location>
</feature>
<dbReference type="Proteomes" id="UP000320516">
    <property type="component" value="Unassembled WGS sequence"/>
</dbReference>
<evidence type="ECO:0000256" key="1">
    <source>
        <dbReference type="SAM" id="Phobius"/>
    </source>
</evidence>
<name>A0A560K9U9_9PROT</name>
<protein>
    <submittedName>
        <fullName evidence="2">Uncharacterized protein</fullName>
    </submittedName>
</protein>
<sequence length="93" mass="10065">MTLVTFRGWVGRYGQWLILLGGLLAFFAQADKRYEVATLGMAAATIGAWGLLLAADLPGNRWSQRRPFLKIMLVLCFALTLLGAGLAMSGHPA</sequence>
<gene>
    <name evidence="2" type="ORF">FBZ87_102519</name>
</gene>
<dbReference type="EMBL" id="VITV01000002">
    <property type="protein sequence ID" value="TWB80095.1"/>
    <property type="molecule type" value="Genomic_DNA"/>
</dbReference>
<keyword evidence="1" id="KW-0812">Transmembrane</keyword>
<organism evidence="2 3">
    <name type="scientific">Nitrospirillum amazonense</name>
    <dbReference type="NCBI Taxonomy" id="28077"/>
    <lineage>
        <taxon>Bacteria</taxon>
        <taxon>Pseudomonadati</taxon>
        <taxon>Pseudomonadota</taxon>
        <taxon>Alphaproteobacteria</taxon>
        <taxon>Rhodospirillales</taxon>
        <taxon>Azospirillaceae</taxon>
        <taxon>Nitrospirillum</taxon>
    </lineage>
</organism>
<dbReference type="AlphaFoldDB" id="A0A560K9U9"/>
<keyword evidence="1" id="KW-1133">Transmembrane helix</keyword>
<reference evidence="2 3" key="1">
    <citation type="submission" date="2019-06" db="EMBL/GenBank/DDBJ databases">
        <title>Genomic Encyclopedia of Type Strains, Phase IV (KMG-V): Genome sequencing to study the core and pangenomes of soil and plant-associated prokaryotes.</title>
        <authorList>
            <person name="Whitman W."/>
        </authorList>
    </citation>
    <scope>NUCLEOTIDE SEQUENCE [LARGE SCALE GENOMIC DNA]</scope>
    <source>
        <strain evidence="2 3">BR 12005</strain>
    </source>
</reference>
<evidence type="ECO:0000313" key="3">
    <source>
        <dbReference type="Proteomes" id="UP000320516"/>
    </source>
</evidence>